<proteinExistence type="predicted"/>
<dbReference type="InterPro" id="IPR051044">
    <property type="entry name" value="MAG_DAG_Lipase"/>
</dbReference>
<gene>
    <name evidence="2" type="ORF">ACFQY8_02490</name>
</gene>
<dbReference type="Proteomes" id="UP001597036">
    <property type="component" value="Unassembled WGS sequence"/>
</dbReference>
<evidence type="ECO:0000313" key="2">
    <source>
        <dbReference type="EMBL" id="MFD0704619.1"/>
    </source>
</evidence>
<keyword evidence="3" id="KW-1185">Reference proteome</keyword>
<comment type="caution">
    <text evidence="2">The sequence shown here is derived from an EMBL/GenBank/DDBJ whole genome shotgun (WGS) entry which is preliminary data.</text>
</comment>
<dbReference type="RefSeq" id="WP_377938260.1">
    <property type="nucleotide sequence ID" value="NZ_JBHTHQ010000012.1"/>
</dbReference>
<sequence>MVQLDERAAAYGVTFLDDSSDEVYFTGMKGVHALLDAFTSDGWFEPASPRDAQLNFEKFTAAPTPVVAENGDKLHYVHINAKLPDAGTQSIVMITGFTEMAEHMEEMSYYFWQAGFDVWILEHRGHGRSPRDVNDMGMIWIDDYRRYVADAEKLIRDVVRPHAATSFGKDASVYVYAHSMGGGVATLMAEHTPGLVNKYVLSAPMIAPIAGMPDWVARLATGFLGTVAGKTKIPVSINQKEFNTQFNEEGARGLNHSRALWLHTQRLAAKTNQMYVASNRWAQQAMKMTDDILEPRHVKRISDPMLLIQSENDKWVRTDKQDEFVALAKDEGAPVTKIVMKGARHELESEKPEILHGMVDDILDFLA</sequence>
<feature type="domain" description="Serine aminopeptidase S33" evidence="1">
    <location>
        <begin position="90"/>
        <end position="351"/>
    </location>
</feature>
<dbReference type="GO" id="GO:0016787">
    <property type="term" value="F:hydrolase activity"/>
    <property type="evidence" value="ECO:0007669"/>
    <property type="project" value="UniProtKB-KW"/>
</dbReference>
<dbReference type="Pfam" id="PF12146">
    <property type="entry name" value="Hydrolase_4"/>
    <property type="match status" value="1"/>
</dbReference>
<dbReference type="InterPro" id="IPR022742">
    <property type="entry name" value="Hydrolase_4"/>
</dbReference>
<dbReference type="PANTHER" id="PTHR11614">
    <property type="entry name" value="PHOSPHOLIPASE-RELATED"/>
    <property type="match status" value="1"/>
</dbReference>
<reference evidence="3" key="1">
    <citation type="journal article" date="2019" name="Int. J. Syst. Evol. Microbiol.">
        <title>The Global Catalogue of Microorganisms (GCM) 10K type strain sequencing project: providing services to taxonomists for standard genome sequencing and annotation.</title>
        <authorList>
            <consortium name="The Broad Institute Genomics Platform"/>
            <consortium name="The Broad Institute Genome Sequencing Center for Infectious Disease"/>
            <person name="Wu L."/>
            <person name="Ma J."/>
        </authorList>
    </citation>
    <scope>NUCLEOTIDE SEQUENCE [LARGE SCALE GENOMIC DNA]</scope>
    <source>
        <strain evidence="3">CCM 8604</strain>
    </source>
</reference>
<evidence type="ECO:0000313" key="3">
    <source>
        <dbReference type="Proteomes" id="UP001597036"/>
    </source>
</evidence>
<accession>A0ABW2Y2X6</accession>
<name>A0ABW2Y2X6_9BIFI</name>
<dbReference type="SUPFAM" id="SSF53474">
    <property type="entry name" value="alpha/beta-Hydrolases"/>
    <property type="match status" value="1"/>
</dbReference>
<dbReference type="EMBL" id="JBHTHQ010000012">
    <property type="protein sequence ID" value="MFD0704619.1"/>
    <property type="molecule type" value="Genomic_DNA"/>
</dbReference>
<protein>
    <submittedName>
        <fullName evidence="2">Alpha/beta fold hydrolase</fullName>
    </submittedName>
</protein>
<dbReference type="InterPro" id="IPR029058">
    <property type="entry name" value="AB_hydrolase_fold"/>
</dbReference>
<dbReference type="Gene3D" id="3.40.50.1820">
    <property type="entry name" value="alpha/beta hydrolase"/>
    <property type="match status" value="1"/>
</dbReference>
<organism evidence="2 3">
    <name type="scientific">Alloscardovia venturai</name>
    <dbReference type="NCBI Taxonomy" id="1769421"/>
    <lineage>
        <taxon>Bacteria</taxon>
        <taxon>Bacillati</taxon>
        <taxon>Actinomycetota</taxon>
        <taxon>Actinomycetes</taxon>
        <taxon>Bifidobacteriales</taxon>
        <taxon>Bifidobacteriaceae</taxon>
        <taxon>Alloscardovia</taxon>
    </lineage>
</organism>
<evidence type="ECO:0000259" key="1">
    <source>
        <dbReference type="Pfam" id="PF12146"/>
    </source>
</evidence>
<keyword evidence="2" id="KW-0378">Hydrolase</keyword>